<feature type="region of interest" description="Disordered" evidence="13">
    <location>
        <begin position="214"/>
        <end position="235"/>
    </location>
</feature>
<evidence type="ECO:0000256" key="9">
    <source>
        <dbReference type="ARBA" id="ARBA00022842"/>
    </source>
</evidence>
<evidence type="ECO:0000256" key="7">
    <source>
        <dbReference type="ARBA" id="ARBA00022692"/>
    </source>
</evidence>
<dbReference type="SUPFAM" id="SSF64005">
    <property type="entry name" value="Undecaprenyl diphosphate synthase"/>
    <property type="match status" value="1"/>
</dbReference>
<evidence type="ECO:0000256" key="11">
    <source>
        <dbReference type="ARBA" id="ARBA00023136"/>
    </source>
</evidence>
<dbReference type="GO" id="GO:1904423">
    <property type="term" value="C:dehydrodolichyl diphosphate synthase complex"/>
    <property type="evidence" value="ECO:0007669"/>
    <property type="project" value="InterPro"/>
</dbReference>
<name>A0AAN6U904_9PEZI</name>
<comment type="catalytic activity">
    <reaction evidence="12">
        <text>n isopentenyl diphosphate + (2E,6E)-farnesyl diphosphate = a di-trans,poly-cis-polyprenyl diphosphate + n diphosphate</text>
        <dbReference type="Rhea" id="RHEA:53008"/>
        <dbReference type="Rhea" id="RHEA-COMP:19494"/>
        <dbReference type="ChEBI" id="CHEBI:33019"/>
        <dbReference type="ChEBI" id="CHEBI:128769"/>
        <dbReference type="ChEBI" id="CHEBI:136960"/>
        <dbReference type="ChEBI" id="CHEBI:175763"/>
        <dbReference type="EC" id="2.5.1.87"/>
    </reaction>
</comment>
<keyword evidence="10 14" id="KW-1133">Transmembrane helix</keyword>
<keyword evidence="16" id="KW-1185">Reference proteome</keyword>
<dbReference type="GO" id="GO:0005789">
    <property type="term" value="C:endoplasmic reticulum membrane"/>
    <property type="evidence" value="ECO:0007669"/>
    <property type="project" value="UniProtKB-SubCell"/>
</dbReference>
<dbReference type="GeneID" id="87828401"/>
<organism evidence="15 16">
    <name type="scientific">Parathielavia appendiculata</name>
    <dbReference type="NCBI Taxonomy" id="2587402"/>
    <lineage>
        <taxon>Eukaryota</taxon>
        <taxon>Fungi</taxon>
        <taxon>Dikarya</taxon>
        <taxon>Ascomycota</taxon>
        <taxon>Pezizomycotina</taxon>
        <taxon>Sordariomycetes</taxon>
        <taxon>Sordariomycetidae</taxon>
        <taxon>Sordariales</taxon>
        <taxon>Chaetomiaceae</taxon>
        <taxon>Parathielavia</taxon>
    </lineage>
</organism>
<dbReference type="EMBL" id="MU853223">
    <property type="protein sequence ID" value="KAK4128215.1"/>
    <property type="molecule type" value="Genomic_DNA"/>
</dbReference>
<comment type="subcellular location">
    <subcellularLocation>
        <location evidence="2">Endoplasmic reticulum membrane</location>
    </subcellularLocation>
</comment>
<dbReference type="PANTHER" id="PTHR21528:SF0">
    <property type="entry name" value="DEHYDRODOLICHYL DIPHOSPHATE SYNTHASE COMPLEX SUBUNIT NUS1"/>
    <property type="match status" value="1"/>
</dbReference>
<dbReference type="Proteomes" id="UP001302602">
    <property type="component" value="Unassembled WGS sequence"/>
</dbReference>
<comment type="similarity">
    <text evidence="4">Belongs to the UPP synthase family.</text>
</comment>
<accession>A0AAN6U904</accession>
<reference evidence="15" key="1">
    <citation type="journal article" date="2023" name="Mol. Phylogenet. Evol.">
        <title>Genome-scale phylogeny and comparative genomics of the fungal order Sordariales.</title>
        <authorList>
            <person name="Hensen N."/>
            <person name="Bonometti L."/>
            <person name="Westerberg I."/>
            <person name="Brannstrom I.O."/>
            <person name="Guillou S."/>
            <person name="Cros-Aarteil S."/>
            <person name="Calhoun S."/>
            <person name="Haridas S."/>
            <person name="Kuo A."/>
            <person name="Mondo S."/>
            <person name="Pangilinan J."/>
            <person name="Riley R."/>
            <person name="LaButti K."/>
            <person name="Andreopoulos B."/>
            <person name="Lipzen A."/>
            <person name="Chen C."/>
            <person name="Yan M."/>
            <person name="Daum C."/>
            <person name="Ng V."/>
            <person name="Clum A."/>
            <person name="Steindorff A."/>
            <person name="Ohm R.A."/>
            <person name="Martin F."/>
            <person name="Silar P."/>
            <person name="Natvig D.O."/>
            <person name="Lalanne C."/>
            <person name="Gautier V."/>
            <person name="Ament-Velasquez S.L."/>
            <person name="Kruys A."/>
            <person name="Hutchinson M.I."/>
            <person name="Powell A.J."/>
            <person name="Barry K."/>
            <person name="Miller A.N."/>
            <person name="Grigoriev I.V."/>
            <person name="Debuchy R."/>
            <person name="Gladieux P."/>
            <person name="Hiltunen Thoren M."/>
            <person name="Johannesson H."/>
        </authorList>
    </citation>
    <scope>NUCLEOTIDE SEQUENCE</scope>
    <source>
        <strain evidence="15">CBS 731.68</strain>
    </source>
</reference>
<feature type="transmembrane region" description="Helical" evidence="14">
    <location>
        <begin position="71"/>
        <end position="89"/>
    </location>
</feature>
<keyword evidence="7 14" id="KW-0812">Transmembrane</keyword>
<dbReference type="EC" id="2.5.1.87" evidence="5"/>
<sequence length="346" mass="39552">MPSRASALNTYRQDERLGYKLLTPEERIRLLKPYLPPPPSRSRSKSRTELSRAREEKKAKLGVRRFLRRQYHVLVFAVIHIFFSVYIRLRQAYNAVVNRIYSIYYHHHRTPELIRRDVKGLRRLPKHLSVILTLEDQRHSGAGLERLINEVTDVAAWCASAGIPQLSIYEKTGILKGYIKDTHEAISQKLHFYFGPNCPSMSLGAPHIPALESSVSSDGTDMINGSSSDEDEGEPRQHISIMLISAEDGRDSMVDLTKTLAEMSQRKKLNSADITTELVDAELTESVMSEPDLLILFGPHVELAGYPPWQIRLTEIFHVRDNQGVGYQVFYRGLRKFAQAQMRKGR</sequence>
<dbReference type="AlphaFoldDB" id="A0AAN6U904"/>
<evidence type="ECO:0000313" key="16">
    <source>
        <dbReference type="Proteomes" id="UP001302602"/>
    </source>
</evidence>
<comment type="caution">
    <text evidence="15">The sequence shown here is derived from an EMBL/GenBank/DDBJ whole genome shotgun (WGS) entry which is preliminary data.</text>
</comment>
<evidence type="ECO:0000256" key="14">
    <source>
        <dbReference type="SAM" id="Phobius"/>
    </source>
</evidence>
<comment type="cofactor">
    <cofactor evidence="1">
        <name>Mg(2+)</name>
        <dbReference type="ChEBI" id="CHEBI:18420"/>
    </cofactor>
</comment>
<comment type="pathway">
    <text evidence="3">Protein modification; protein glycosylation.</text>
</comment>
<feature type="compositionally biased region" description="Polar residues" evidence="13">
    <location>
        <begin position="214"/>
        <end position="227"/>
    </location>
</feature>
<evidence type="ECO:0000256" key="6">
    <source>
        <dbReference type="ARBA" id="ARBA00022679"/>
    </source>
</evidence>
<reference evidence="15" key="2">
    <citation type="submission" date="2023-05" db="EMBL/GenBank/DDBJ databases">
        <authorList>
            <consortium name="Lawrence Berkeley National Laboratory"/>
            <person name="Steindorff A."/>
            <person name="Hensen N."/>
            <person name="Bonometti L."/>
            <person name="Westerberg I."/>
            <person name="Brannstrom I.O."/>
            <person name="Guillou S."/>
            <person name="Cros-Aarteil S."/>
            <person name="Calhoun S."/>
            <person name="Haridas S."/>
            <person name="Kuo A."/>
            <person name="Mondo S."/>
            <person name="Pangilinan J."/>
            <person name="Riley R."/>
            <person name="Labutti K."/>
            <person name="Andreopoulos B."/>
            <person name="Lipzen A."/>
            <person name="Chen C."/>
            <person name="Yanf M."/>
            <person name="Daum C."/>
            <person name="Ng V."/>
            <person name="Clum A."/>
            <person name="Ohm R."/>
            <person name="Martin F."/>
            <person name="Silar P."/>
            <person name="Natvig D."/>
            <person name="Lalanne C."/>
            <person name="Gautier V."/>
            <person name="Ament-Velasquez S.L."/>
            <person name="Kruys A."/>
            <person name="Hutchinson M.I."/>
            <person name="Powell A.J."/>
            <person name="Barry K."/>
            <person name="Miller A.N."/>
            <person name="Grigoriev I.V."/>
            <person name="Debuchy R."/>
            <person name="Gladieux P."/>
            <person name="Thoren M.H."/>
            <person name="Johannesson H."/>
        </authorList>
    </citation>
    <scope>NUCLEOTIDE SEQUENCE</scope>
    <source>
        <strain evidence="15">CBS 731.68</strain>
    </source>
</reference>
<feature type="region of interest" description="Disordered" evidence="13">
    <location>
        <begin position="31"/>
        <end position="54"/>
    </location>
</feature>
<dbReference type="PANTHER" id="PTHR21528">
    <property type="entry name" value="DEHYDRODOLICHYL DIPHOSPHATE SYNTHASE COMPLEX SUBUNIT NUS1"/>
    <property type="match status" value="1"/>
</dbReference>
<evidence type="ECO:0000256" key="10">
    <source>
        <dbReference type="ARBA" id="ARBA00022989"/>
    </source>
</evidence>
<protein>
    <recommendedName>
        <fullName evidence="5">ditrans,polycis-polyprenyl diphosphate synthase [(2E,6E)-farnesyldiphosphate specific]</fullName>
        <ecNumber evidence="5">2.5.1.87</ecNumber>
    </recommendedName>
</protein>
<evidence type="ECO:0000313" key="15">
    <source>
        <dbReference type="EMBL" id="KAK4128215.1"/>
    </source>
</evidence>
<keyword evidence="9" id="KW-0460">Magnesium</keyword>
<evidence type="ECO:0000256" key="12">
    <source>
        <dbReference type="ARBA" id="ARBA00047353"/>
    </source>
</evidence>
<evidence type="ECO:0000256" key="3">
    <source>
        <dbReference type="ARBA" id="ARBA00004922"/>
    </source>
</evidence>
<dbReference type="GO" id="GO:0045547">
    <property type="term" value="F:ditrans,polycis-polyprenyl diphosphate synthase [(2E,6E)-farnesyl diphosphate specific] activity"/>
    <property type="evidence" value="ECO:0007669"/>
    <property type="project" value="UniProtKB-EC"/>
</dbReference>
<dbReference type="InterPro" id="IPR038887">
    <property type="entry name" value="Nus1/NgBR"/>
</dbReference>
<dbReference type="RefSeq" id="XP_062651986.1">
    <property type="nucleotide sequence ID" value="XM_062791632.1"/>
</dbReference>
<dbReference type="InterPro" id="IPR036424">
    <property type="entry name" value="UPP_synth-like_sf"/>
</dbReference>
<evidence type="ECO:0000256" key="1">
    <source>
        <dbReference type="ARBA" id="ARBA00001946"/>
    </source>
</evidence>
<evidence type="ECO:0000256" key="8">
    <source>
        <dbReference type="ARBA" id="ARBA00022824"/>
    </source>
</evidence>
<proteinExistence type="inferred from homology"/>
<keyword evidence="6" id="KW-0808">Transferase</keyword>
<gene>
    <name evidence="15" type="ORF">N657DRAFT_638640</name>
</gene>
<keyword evidence="11 14" id="KW-0472">Membrane</keyword>
<evidence type="ECO:0000256" key="5">
    <source>
        <dbReference type="ARBA" id="ARBA00012596"/>
    </source>
</evidence>
<evidence type="ECO:0000256" key="2">
    <source>
        <dbReference type="ARBA" id="ARBA00004586"/>
    </source>
</evidence>
<keyword evidence="8" id="KW-0256">Endoplasmic reticulum</keyword>
<dbReference type="Gene3D" id="3.40.1180.10">
    <property type="entry name" value="Decaprenyl diphosphate synthase-like"/>
    <property type="match status" value="1"/>
</dbReference>
<evidence type="ECO:0000256" key="4">
    <source>
        <dbReference type="ARBA" id="ARBA00005432"/>
    </source>
</evidence>
<evidence type="ECO:0000256" key="13">
    <source>
        <dbReference type="SAM" id="MobiDB-lite"/>
    </source>
</evidence>